<organism evidence="6 7">
    <name type="scientific">Scardovia inopinata F0304</name>
    <dbReference type="NCBI Taxonomy" id="641146"/>
    <lineage>
        <taxon>Bacteria</taxon>
        <taxon>Bacillati</taxon>
        <taxon>Actinomycetota</taxon>
        <taxon>Actinomycetes</taxon>
        <taxon>Bifidobacteriales</taxon>
        <taxon>Bifidobacteriaceae</taxon>
        <taxon>Scardovia</taxon>
    </lineage>
</organism>
<dbReference type="Gene3D" id="3.90.79.10">
    <property type="entry name" value="Nucleoside Triphosphate Pyrophosphohydrolase"/>
    <property type="match status" value="1"/>
</dbReference>
<evidence type="ECO:0000256" key="3">
    <source>
        <dbReference type="ARBA" id="ARBA00022801"/>
    </source>
</evidence>
<dbReference type="SUPFAM" id="SSF55811">
    <property type="entry name" value="Nudix"/>
    <property type="match status" value="1"/>
</dbReference>
<evidence type="ECO:0000256" key="2">
    <source>
        <dbReference type="ARBA" id="ARBA00005582"/>
    </source>
</evidence>
<dbReference type="PANTHER" id="PTHR11839">
    <property type="entry name" value="UDP/ADP-SUGAR PYROPHOSPHATASE"/>
    <property type="match status" value="1"/>
</dbReference>
<comment type="caution">
    <text evidence="6">The sequence shown here is derived from an EMBL/GenBank/DDBJ whole genome shotgun (WGS) entry which is preliminary data.</text>
</comment>
<comment type="similarity">
    <text evidence="2 4">Belongs to the Nudix hydrolase family.</text>
</comment>
<sequence>MAPDLTPAGRSRILRQDRLFTGRIFAVDRITVELQGVEQEPVQIERDLIRHAPVAVMLVHDCIHDRYYLQYEYRIGAQAIVPGIPAGFIDQGESPEQAMLREIKEETGIVPNQTDGSYSIDHVGKFYSSEGMSNELASIAVIHLHNWHQEAQHLDQGEFITGGWVSWDQLLAAHISASNSIIAIQHEALRRLKKEKHNSHQA</sequence>
<evidence type="ECO:0000313" key="6">
    <source>
        <dbReference type="EMBL" id="EFG26416.1"/>
    </source>
</evidence>
<keyword evidence="3 4" id="KW-0378">Hydrolase</keyword>
<dbReference type="Pfam" id="PF00293">
    <property type="entry name" value="NUDIX"/>
    <property type="match status" value="1"/>
</dbReference>
<evidence type="ECO:0000313" key="7">
    <source>
        <dbReference type="Proteomes" id="UP000005777"/>
    </source>
</evidence>
<feature type="domain" description="Nudix hydrolase" evidence="5">
    <location>
        <begin position="49"/>
        <end position="190"/>
    </location>
</feature>
<dbReference type="InterPro" id="IPR000086">
    <property type="entry name" value="NUDIX_hydrolase_dom"/>
</dbReference>
<comment type="cofactor">
    <cofactor evidence="1">
        <name>Mg(2+)</name>
        <dbReference type="ChEBI" id="CHEBI:18420"/>
    </cofactor>
</comment>
<name>W5IHS6_SCAIO</name>
<evidence type="ECO:0000256" key="4">
    <source>
        <dbReference type="RuleBase" id="RU003476"/>
    </source>
</evidence>
<dbReference type="PROSITE" id="PS51462">
    <property type="entry name" value="NUDIX"/>
    <property type="match status" value="1"/>
</dbReference>
<dbReference type="eggNOG" id="COG0494">
    <property type="taxonomic scope" value="Bacteria"/>
</dbReference>
<dbReference type="InterPro" id="IPR020084">
    <property type="entry name" value="NUDIX_hydrolase_CS"/>
</dbReference>
<protein>
    <recommendedName>
        <fullName evidence="5">Nudix hydrolase domain-containing protein</fullName>
    </recommendedName>
</protein>
<dbReference type="GO" id="GO:0006753">
    <property type="term" value="P:nucleoside phosphate metabolic process"/>
    <property type="evidence" value="ECO:0007669"/>
    <property type="project" value="TreeGrafter"/>
</dbReference>
<dbReference type="EMBL" id="ADCX01000001">
    <property type="protein sequence ID" value="EFG26416.1"/>
    <property type="molecule type" value="Genomic_DNA"/>
</dbReference>
<proteinExistence type="inferred from homology"/>
<dbReference type="HOGENOM" id="CLU_062658_5_2_11"/>
<reference evidence="6 7" key="1">
    <citation type="submission" date="2012-01" db="EMBL/GenBank/DDBJ databases">
        <title>The Genome Sequence of Scardovia inopinata F0304.</title>
        <authorList>
            <consortium name="The Broad Institute Genome Sequencing Platform"/>
            <person name="Ward D."/>
            <person name="Earl A."/>
            <person name="Feldgarden M."/>
            <person name="Gevers D."/>
            <person name="Young S."/>
            <person name="Zeng Q."/>
            <person name="Koehrsen M."/>
            <person name="Alvarado L."/>
            <person name="Berlin A.M."/>
            <person name="Borenstein D."/>
            <person name="Chapman S.B."/>
            <person name="Chen Z."/>
            <person name="Engels R."/>
            <person name="Freedman E."/>
            <person name="Gellesch M."/>
            <person name="Goldberg J."/>
            <person name="Griggs A."/>
            <person name="Gujja S."/>
            <person name="Heilman E.R."/>
            <person name="Heiman D.I."/>
            <person name="Hepburn T.A."/>
            <person name="Howarth C."/>
            <person name="Jen D."/>
            <person name="Larson L."/>
            <person name="Mehta T."/>
            <person name="Park D."/>
            <person name="Pearson M."/>
            <person name="Richards J."/>
            <person name="Roberts A."/>
            <person name="Saif S."/>
            <person name="Shea T.D."/>
            <person name="Shenoy N."/>
            <person name="Sisk P."/>
            <person name="Stolte C."/>
            <person name="Sykes S.N."/>
            <person name="Walk T."/>
            <person name="White J."/>
            <person name="Yandava C."/>
            <person name="Izard J."/>
            <person name="Baranova O.V."/>
            <person name="Blanton J.M."/>
            <person name="Tanner A.C."/>
            <person name="Dewhirst F."/>
            <person name="Haas B."/>
            <person name="Nusbaum C."/>
            <person name="Birren B."/>
        </authorList>
    </citation>
    <scope>NUCLEOTIDE SEQUENCE [LARGE SCALE GENOMIC DNA]</scope>
    <source>
        <strain evidence="6 7">F0304</strain>
    </source>
</reference>
<keyword evidence="7" id="KW-1185">Reference proteome</keyword>
<dbReference type="RefSeq" id="WP_006292366.1">
    <property type="nucleotide sequence ID" value="NZ_GG770225.1"/>
</dbReference>
<dbReference type="CDD" id="cd03424">
    <property type="entry name" value="NUDIX_ADPRase_Nudt5_UGPPase_Nudt14"/>
    <property type="match status" value="1"/>
</dbReference>
<dbReference type="PRINTS" id="PR00502">
    <property type="entry name" value="NUDIXFAMILY"/>
</dbReference>
<accession>W5IHS6</accession>
<dbReference type="GO" id="GO:0019693">
    <property type="term" value="P:ribose phosphate metabolic process"/>
    <property type="evidence" value="ECO:0007669"/>
    <property type="project" value="TreeGrafter"/>
</dbReference>
<dbReference type="PANTHER" id="PTHR11839:SF18">
    <property type="entry name" value="NUDIX HYDROLASE DOMAIN-CONTAINING PROTEIN"/>
    <property type="match status" value="1"/>
</dbReference>
<gene>
    <name evidence="6" type="ORF">HMPREF9020_00035</name>
</gene>
<dbReference type="AlphaFoldDB" id="W5IHS6"/>
<dbReference type="Proteomes" id="UP000005777">
    <property type="component" value="Unassembled WGS sequence"/>
</dbReference>
<dbReference type="InterPro" id="IPR015797">
    <property type="entry name" value="NUDIX_hydrolase-like_dom_sf"/>
</dbReference>
<dbReference type="PROSITE" id="PS00893">
    <property type="entry name" value="NUDIX_BOX"/>
    <property type="match status" value="1"/>
</dbReference>
<evidence type="ECO:0000256" key="1">
    <source>
        <dbReference type="ARBA" id="ARBA00001946"/>
    </source>
</evidence>
<evidence type="ECO:0000259" key="5">
    <source>
        <dbReference type="PROSITE" id="PS51462"/>
    </source>
</evidence>
<dbReference type="GO" id="GO:0016462">
    <property type="term" value="F:pyrophosphatase activity"/>
    <property type="evidence" value="ECO:0007669"/>
    <property type="project" value="UniProtKB-ARBA"/>
</dbReference>
<dbReference type="InterPro" id="IPR020476">
    <property type="entry name" value="Nudix_hydrolase"/>
</dbReference>